<dbReference type="PANTHER" id="PTHR22916">
    <property type="entry name" value="GLYCOSYLTRANSFERASE"/>
    <property type="match status" value="1"/>
</dbReference>
<dbReference type="CDD" id="cd00761">
    <property type="entry name" value="Glyco_tranf_GTA_type"/>
    <property type="match status" value="1"/>
</dbReference>
<dbReference type="Pfam" id="PF00535">
    <property type="entry name" value="Glycos_transf_2"/>
    <property type="match status" value="1"/>
</dbReference>
<reference evidence="2 3" key="1">
    <citation type="journal article" date="2019" name="Int. J. Syst. Evol. Microbiol.">
        <title>The Global Catalogue of Microorganisms (GCM) 10K type strain sequencing project: providing services to taxonomists for standard genome sequencing and annotation.</title>
        <authorList>
            <consortium name="The Broad Institute Genomics Platform"/>
            <consortium name="The Broad Institute Genome Sequencing Center for Infectious Disease"/>
            <person name="Wu L."/>
            <person name="Ma J."/>
        </authorList>
    </citation>
    <scope>NUCLEOTIDE SEQUENCE [LARGE SCALE GENOMIC DNA]</scope>
    <source>
        <strain evidence="2 3">JCM 16231</strain>
    </source>
</reference>
<comment type="caution">
    <text evidence="2">The sequence shown here is derived from an EMBL/GenBank/DDBJ whole genome shotgun (WGS) entry which is preliminary data.</text>
</comment>
<gene>
    <name evidence="2" type="ORF">GCM10009433_26540</name>
</gene>
<sequence length="297" mass="35471">MIGETLDSVLAQNYQNWECIVVDDGSSDNTDAVMKEYTKKDTRFKYYHRTKEYLSGGNGARNYGFKKSKGEYIKWFDSDDLMHPDLLKMQINNITTSKSDITMCEFSTFNQKKIVNRFQNKIDEDRILQDFILKKIKINLPVILFGKNFIKDIKFDETLRKSQDLDFIYKVLKLKPKSSFLKLSLCSFRLHSDRISSLYRNFDQKTLISSINVKKTILFNEYEVFNEYEKKEILNQYLSEVKSLLYGLKFSLFFKYLNYLRDRSILNTRQYYIIVLKLNILVVRELTLRNLKKLYRL</sequence>
<dbReference type="EMBL" id="BAAAGG010000022">
    <property type="protein sequence ID" value="GAA0764307.1"/>
    <property type="molecule type" value="Genomic_DNA"/>
</dbReference>
<evidence type="ECO:0000259" key="1">
    <source>
        <dbReference type="Pfam" id="PF00535"/>
    </source>
</evidence>
<dbReference type="InterPro" id="IPR001173">
    <property type="entry name" value="Glyco_trans_2-like"/>
</dbReference>
<evidence type="ECO:0000313" key="3">
    <source>
        <dbReference type="Proteomes" id="UP001500185"/>
    </source>
</evidence>
<keyword evidence="3" id="KW-1185">Reference proteome</keyword>
<dbReference type="Proteomes" id="UP001500185">
    <property type="component" value="Unassembled WGS sequence"/>
</dbReference>
<proteinExistence type="predicted"/>
<name>A0ABN1KED9_9FLAO</name>
<organism evidence="2 3">
    <name type="scientific">Psychroflexus lacisalsi</name>
    <dbReference type="NCBI Taxonomy" id="503928"/>
    <lineage>
        <taxon>Bacteria</taxon>
        <taxon>Pseudomonadati</taxon>
        <taxon>Bacteroidota</taxon>
        <taxon>Flavobacteriia</taxon>
        <taxon>Flavobacteriales</taxon>
        <taxon>Flavobacteriaceae</taxon>
        <taxon>Psychroflexus</taxon>
    </lineage>
</organism>
<feature type="domain" description="Glycosyltransferase 2-like" evidence="1">
    <location>
        <begin position="2"/>
        <end position="142"/>
    </location>
</feature>
<accession>A0ABN1KED9</accession>
<dbReference type="InterPro" id="IPR029044">
    <property type="entry name" value="Nucleotide-diphossugar_trans"/>
</dbReference>
<dbReference type="SUPFAM" id="SSF53448">
    <property type="entry name" value="Nucleotide-diphospho-sugar transferases"/>
    <property type="match status" value="1"/>
</dbReference>
<protein>
    <submittedName>
        <fullName evidence="2">Glycosyltransferase</fullName>
    </submittedName>
</protein>
<dbReference type="Gene3D" id="3.90.550.10">
    <property type="entry name" value="Spore Coat Polysaccharide Biosynthesis Protein SpsA, Chain A"/>
    <property type="match status" value="1"/>
</dbReference>
<evidence type="ECO:0000313" key="2">
    <source>
        <dbReference type="EMBL" id="GAA0764307.1"/>
    </source>
</evidence>
<dbReference type="PANTHER" id="PTHR22916:SF3">
    <property type="entry name" value="UDP-GLCNAC:BETAGAL BETA-1,3-N-ACETYLGLUCOSAMINYLTRANSFERASE-LIKE PROTEIN 1"/>
    <property type="match status" value="1"/>
</dbReference>